<feature type="compositionally biased region" description="Pro residues" evidence="1">
    <location>
        <begin position="10"/>
        <end position="26"/>
    </location>
</feature>
<evidence type="ECO:0000313" key="3">
    <source>
        <dbReference type="Proteomes" id="UP000601435"/>
    </source>
</evidence>
<name>A0A812XBK2_9DINO</name>
<feature type="compositionally biased region" description="Polar residues" evidence="1">
    <location>
        <begin position="234"/>
        <end position="249"/>
    </location>
</feature>
<comment type="caution">
    <text evidence="2">The sequence shown here is derived from an EMBL/GenBank/DDBJ whole genome shotgun (WGS) entry which is preliminary data.</text>
</comment>
<keyword evidence="3" id="KW-1185">Reference proteome</keyword>
<feature type="non-terminal residue" evidence="2">
    <location>
        <position position="406"/>
    </location>
</feature>
<sequence>PASELISEGPSPPYDPSLPPAGPPPPQNLFAVEITLAAAAVLERFTPWSGPMLTRIRGQISRASGITIEMRSMARHELHMRDVVHISDDPPSTEAAAPVAETVPRRSSGETETERIRNDMDREERTRMTSAEVERVNSVVPLEYVDEEDEPPTAPVLANTFLNDHRTLVVYLQGLRLQINDSIHARGYDHTLQPVQLETVQAQLGKLQVRKSVPPGMDMAFAADEEMDTFFGTVSTKSSERASNSSDTPQGKRRREFVRMGPRGDGGSGWNWQGDTGRDNGPLVPTLARLAIKLDEEIRVLKQNTGIVLWMKPGADSVLPHLYNTAVEFKKQQKDNPKFSLAHVPLRSVLALAMFRELGNRLDRLLKTPDLMKAAETRGWRDQSGWKYQVWNGALRHLEVDREKPT</sequence>
<organism evidence="2 3">
    <name type="scientific">Symbiodinium necroappetens</name>
    <dbReference type="NCBI Taxonomy" id="1628268"/>
    <lineage>
        <taxon>Eukaryota</taxon>
        <taxon>Sar</taxon>
        <taxon>Alveolata</taxon>
        <taxon>Dinophyceae</taxon>
        <taxon>Suessiales</taxon>
        <taxon>Symbiodiniaceae</taxon>
        <taxon>Symbiodinium</taxon>
    </lineage>
</organism>
<feature type="non-terminal residue" evidence="2">
    <location>
        <position position="1"/>
    </location>
</feature>
<dbReference type="OrthoDB" id="435564at2759"/>
<proteinExistence type="predicted"/>
<feature type="compositionally biased region" description="Basic and acidic residues" evidence="1">
    <location>
        <begin position="103"/>
        <end position="130"/>
    </location>
</feature>
<dbReference type="AlphaFoldDB" id="A0A812XBK2"/>
<feature type="region of interest" description="Disordered" evidence="1">
    <location>
        <begin position="86"/>
        <end position="130"/>
    </location>
</feature>
<accession>A0A812XBK2</accession>
<feature type="region of interest" description="Disordered" evidence="1">
    <location>
        <begin position="1"/>
        <end position="26"/>
    </location>
</feature>
<dbReference type="Proteomes" id="UP000601435">
    <property type="component" value="Unassembled WGS sequence"/>
</dbReference>
<dbReference type="EMBL" id="CAJNJA010036654">
    <property type="protein sequence ID" value="CAE7723169.1"/>
    <property type="molecule type" value="Genomic_DNA"/>
</dbReference>
<reference evidence="2" key="1">
    <citation type="submission" date="2021-02" db="EMBL/GenBank/DDBJ databases">
        <authorList>
            <person name="Dougan E. K."/>
            <person name="Rhodes N."/>
            <person name="Thang M."/>
            <person name="Chan C."/>
        </authorList>
    </citation>
    <scope>NUCLEOTIDE SEQUENCE</scope>
</reference>
<protein>
    <submittedName>
        <fullName evidence="2">MCAT protein</fullName>
    </submittedName>
</protein>
<gene>
    <name evidence="2" type="primary">MCAT</name>
    <name evidence="2" type="ORF">SNEC2469_LOCUS20856</name>
</gene>
<evidence type="ECO:0000256" key="1">
    <source>
        <dbReference type="SAM" id="MobiDB-lite"/>
    </source>
</evidence>
<feature type="region of interest" description="Disordered" evidence="1">
    <location>
        <begin position="234"/>
        <end position="278"/>
    </location>
</feature>
<evidence type="ECO:0000313" key="2">
    <source>
        <dbReference type="EMBL" id="CAE7723169.1"/>
    </source>
</evidence>